<gene>
    <name evidence="7" type="ORF">C1H46_033457</name>
</gene>
<keyword evidence="4" id="KW-0175">Coiled coil</keyword>
<protein>
    <recommendedName>
        <fullName evidence="6">BZIP domain-containing protein</fullName>
    </recommendedName>
</protein>
<keyword evidence="3" id="KW-0539">Nucleus</keyword>
<dbReference type="STRING" id="106549.A0A540L3B9"/>
<feature type="region of interest" description="Disordered" evidence="5">
    <location>
        <begin position="57"/>
        <end position="87"/>
    </location>
</feature>
<dbReference type="InterPro" id="IPR004827">
    <property type="entry name" value="bZIP"/>
</dbReference>
<evidence type="ECO:0000256" key="5">
    <source>
        <dbReference type="SAM" id="MobiDB-lite"/>
    </source>
</evidence>
<feature type="compositionally biased region" description="Polar residues" evidence="5">
    <location>
        <begin position="57"/>
        <end position="75"/>
    </location>
</feature>
<evidence type="ECO:0000313" key="8">
    <source>
        <dbReference type="Proteomes" id="UP000315295"/>
    </source>
</evidence>
<accession>A0A540L3B9</accession>
<keyword evidence="2" id="KW-0238">DNA-binding</keyword>
<dbReference type="Gene3D" id="1.20.5.170">
    <property type="match status" value="1"/>
</dbReference>
<feature type="compositionally biased region" description="Basic and acidic residues" evidence="5">
    <location>
        <begin position="218"/>
        <end position="228"/>
    </location>
</feature>
<dbReference type="GO" id="GO:0003677">
    <property type="term" value="F:DNA binding"/>
    <property type="evidence" value="ECO:0007669"/>
    <property type="project" value="UniProtKB-KW"/>
</dbReference>
<evidence type="ECO:0000259" key="6">
    <source>
        <dbReference type="PROSITE" id="PS50217"/>
    </source>
</evidence>
<dbReference type="PANTHER" id="PTHR22952">
    <property type="entry name" value="CAMP-RESPONSE ELEMENT BINDING PROTEIN-RELATED"/>
    <property type="match status" value="1"/>
</dbReference>
<feature type="coiled-coil region" evidence="4">
    <location>
        <begin position="241"/>
        <end position="268"/>
    </location>
</feature>
<dbReference type="FunFam" id="1.20.5.170:FF:000036">
    <property type="entry name" value="ABSCISIC ACID-INSENSITIVE 5-like protein 2"/>
    <property type="match status" value="1"/>
</dbReference>
<name>A0A540L3B9_MALBA</name>
<comment type="caution">
    <text evidence="7">The sequence shown here is derived from an EMBL/GenBank/DDBJ whole genome shotgun (WGS) entry which is preliminary data.</text>
</comment>
<dbReference type="GO" id="GO:0045893">
    <property type="term" value="P:positive regulation of DNA-templated transcription"/>
    <property type="evidence" value="ECO:0007669"/>
    <property type="project" value="InterPro"/>
</dbReference>
<dbReference type="InterPro" id="IPR043452">
    <property type="entry name" value="BZIP46-like"/>
</dbReference>
<dbReference type="Pfam" id="PF00170">
    <property type="entry name" value="bZIP_1"/>
    <property type="match status" value="1"/>
</dbReference>
<comment type="subcellular location">
    <subcellularLocation>
        <location evidence="1">Nucleus</location>
    </subcellularLocation>
</comment>
<dbReference type="EMBL" id="VIEB01000786">
    <property type="protein sequence ID" value="TQD80977.1"/>
    <property type="molecule type" value="Genomic_DNA"/>
</dbReference>
<dbReference type="PROSITE" id="PS50217">
    <property type="entry name" value="BZIP"/>
    <property type="match status" value="1"/>
</dbReference>
<evidence type="ECO:0000256" key="4">
    <source>
        <dbReference type="SAM" id="Coils"/>
    </source>
</evidence>
<dbReference type="SMART" id="SM00338">
    <property type="entry name" value="BRLZ"/>
    <property type="match status" value="1"/>
</dbReference>
<evidence type="ECO:0000256" key="3">
    <source>
        <dbReference type="ARBA" id="ARBA00023242"/>
    </source>
</evidence>
<dbReference type="AlphaFoldDB" id="A0A540L3B9"/>
<dbReference type="PROSITE" id="PS00036">
    <property type="entry name" value="BZIP_BASIC"/>
    <property type="match status" value="1"/>
</dbReference>
<evidence type="ECO:0000256" key="1">
    <source>
        <dbReference type="ARBA" id="ARBA00004123"/>
    </source>
</evidence>
<evidence type="ECO:0000313" key="7">
    <source>
        <dbReference type="EMBL" id="TQD80977.1"/>
    </source>
</evidence>
<dbReference type="CDD" id="cd14707">
    <property type="entry name" value="bZIP_plant_BZIP46"/>
    <property type="match status" value="1"/>
</dbReference>
<organism evidence="7 8">
    <name type="scientific">Malus baccata</name>
    <name type="common">Siberian crab apple</name>
    <name type="synonym">Pyrus baccata</name>
    <dbReference type="NCBI Taxonomy" id="106549"/>
    <lineage>
        <taxon>Eukaryota</taxon>
        <taxon>Viridiplantae</taxon>
        <taxon>Streptophyta</taxon>
        <taxon>Embryophyta</taxon>
        <taxon>Tracheophyta</taxon>
        <taxon>Spermatophyta</taxon>
        <taxon>Magnoliopsida</taxon>
        <taxon>eudicotyledons</taxon>
        <taxon>Gunneridae</taxon>
        <taxon>Pentapetalae</taxon>
        <taxon>rosids</taxon>
        <taxon>fabids</taxon>
        <taxon>Rosales</taxon>
        <taxon>Rosaceae</taxon>
        <taxon>Amygdaloideae</taxon>
        <taxon>Maleae</taxon>
        <taxon>Malus</taxon>
    </lineage>
</organism>
<feature type="region of interest" description="Disordered" evidence="5">
    <location>
        <begin position="195"/>
        <end position="228"/>
    </location>
</feature>
<dbReference type="GO" id="GO:0005634">
    <property type="term" value="C:nucleus"/>
    <property type="evidence" value="ECO:0007669"/>
    <property type="project" value="UniProtKB-SubCell"/>
</dbReference>
<reference evidence="7 8" key="1">
    <citation type="journal article" date="2019" name="G3 (Bethesda)">
        <title>Sequencing of a Wild Apple (Malus baccata) Genome Unravels the Differences Between Cultivated and Wild Apple Species Regarding Disease Resistance and Cold Tolerance.</title>
        <authorList>
            <person name="Chen X."/>
        </authorList>
    </citation>
    <scope>NUCLEOTIDE SEQUENCE [LARGE SCALE GENOMIC DNA]</scope>
    <source>
        <strain evidence="8">cv. Shandingzi</strain>
        <tissue evidence="7">Leaves</tissue>
    </source>
</reference>
<dbReference type="PANTHER" id="PTHR22952:SF433">
    <property type="entry name" value="PROTEIN FD"/>
    <property type="match status" value="1"/>
</dbReference>
<sequence>MLSSTGSDQTNHNTTSTSSWSSSSSPSPFSQPSSFQTPQRTMEEVWKDFNLASLTDPTTQIRSSSSTSPLLQINLPNGPHQGHHHHPNFRNMTLQDFLARPFAHDSPAAAAALVSAAASPPSPLAPAAPTLLSLNNPGSEFQLFYASDSLRPPSSGFIDHHQANHNNISSSVSNSFSGCPFESLDASSFGLPSFGKRSFTESDNSNSGGDRRHKRMIKNRDSAARSRARKQECISPVLAYTNELELKVAHLMEENARLKGQLEQLIAAASQQPKRHNLHRTSTAPF</sequence>
<feature type="compositionally biased region" description="Low complexity" evidence="5">
    <location>
        <begin position="14"/>
        <end position="39"/>
    </location>
</feature>
<keyword evidence="8" id="KW-1185">Reference proteome</keyword>
<proteinExistence type="predicted"/>
<feature type="domain" description="BZIP" evidence="6">
    <location>
        <begin position="209"/>
        <end position="265"/>
    </location>
</feature>
<dbReference type="SUPFAM" id="SSF57959">
    <property type="entry name" value="Leucine zipper domain"/>
    <property type="match status" value="1"/>
</dbReference>
<dbReference type="Proteomes" id="UP000315295">
    <property type="component" value="Unassembled WGS sequence"/>
</dbReference>
<dbReference type="GO" id="GO:0003700">
    <property type="term" value="F:DNA-binding transcription factor activity"/>
    <property type="evidence" value="ECO:0007669"/>
    <property type="project" value="InterPro"/>
</dbReference>
<feature type="region of interest" description="Disordered" evidence="5">
    <location>
        <begin position="1"/>
        <end position="41"/>
    </location>
</feature>
<evidence type="ECO:0000256" key="2">
    <source>
        <dbReference type="ARBA" id="ARBA00023125"/>
    </source>
</evidence>
<feature type="compositionally biased region" description="Polar residues" evidence="5">
    <location>
        <begin position="1"/>
        <end position="13"/>
    </location>
</feature>
<dbReference type="InterPro" id="IPR046347">
    <property type="entry name" value="bZIP_sf"/>
</dbReference>